<dbReference type="Proteomes" id="UP001589748">
    <property type="component" value="Unassembled WGS sequence"/>
</dbReference>
<accession>A0ABV5LXZ4</accession>
<reference evidence="4 5" key="1">
    <citation type="submission" date="2024-09" db="EMBL/GenBank/DDBJ databases">
        <authorList>
            <person name="Sun Q."/>
            <person name="Mori K."/>
        </authorList>
    </citation>
    <scope>NUCLEOTIDE SEQUENCE [LARGE SCALE GENOMIC DNA]</scope>
    <source>
        <strain evidence="4 5">TISTR 1856</strain>
    </source>
</reference>
<dbReference type="Gene3D" id="3.40.50.2000">
    <property type="entry name" value="Glycogen Phosphorylase B"/>
    <property type="match status" value="2"/>
</dbReference>
<gene>
    <name evidence="4" type="ORF">ACFFVI_18270</name>
</gene>
<keyword evidence="1 4" id="KW-0328">Glycosyltransferase</keyword>
<evidence type="ECO:0000256" key="2">
    <source>
        <dbReference type="ARBA" id="ARBA00022679"/>
    </source>
</evidence>
<dbReference type="EC" id="2.4.-.-" evidence="4"/>
<dbReference type="SUPFAM" id="SSF53756">
    <property type="entry name" value="UDP-Glycosyltransferase/glycogen phosphorylase"/>
    <property type="match status" value="1"/>
</dbReference>
<keyword evidence="2 4" id="KW-0808">Transferase</keyword>
<name>A0ABV5LXZ4_9ACTN</name>
<feature type="domain" description="Glycosyltransferase subfamily 4-like N-terminal" evidence="3">
    <location>
        <begin position="30"/>
        <end position="193"/>
    </location>
</feature>
<organism evidence="4 5">
    <name type="scientific">Kineococcus gynurae</name>
    <dbReference type="NCBI Taxonomy" id="452979"/>
    <lineage>
        <taxon>Bacteria</taxon>
        <taxon>Bacillati</taxon>
        <taxon>Actinomycetota</taxon>
        <taxon>Actinomycetes</taxon>
        <taxon>Kineosporiales</taxon>
        <taxon>Kineosporiaceae</taxon>
        <taxon>Kineococcus</taxon>
    </lineage>
</organism>
<dbReference type="Pfam" id="PF13439">
    <property type="entry name" value="Glyco_transf_4"/>
    <property type="match status" value="1"/>
</dbReference>
<evidence type="ECO:0000313" key="4">
    <source>
        <dbReference type="EMBL" id="MFB9378909.1"/>
    </source>
</evidence>
<sequence length="394" mass="41892">MTAPARGTAPGPRRERARVVVTHPAATLYGSDRMALETVRGLLDAGADVLLLTGEDGPLLDAASVLGARTRVVPTSMLRKSAFTPRGLLPFTLRFLVGSGRAARLLRAARPDVVYVSTLTTPGWLLVARALRIPVVCHVHEAEGTAAVVVLRVLAAPLLAADVLLFNSQFCRQTMEQVLPRLRGRSQLVLNGVLGTRHAHPRERAWSPGLPLRLLFLGRLSERKGVLVALEALRVLRRRGVDAHLDLVGDVFAEHVDMADKLDATIGDDLAAHVRRHGFDADVWPHLAACDVLLVPSVLPESFGNTAVEGILAARPVVGSDLGGLPEALAGYAAARLVPPGDAEALADAALTAAATEPETAAADARVAAARHDPETYRRRVADAVLALTRRTTP</sequence>
<evidence type="ECO:0000259" key="3">
    <source>
        <dbReference type="Pfam" id="PF13439"/>
    </source>
</evidence>
<proteinExistence type="predicted"/>
<protein>
    <submittedName>
        <fullName evidence="4">Glycosyltransferase family 4 protein</fullName>
        <ecNumber evidence="4">2.4.-.-</ecNumber>
    </submittedName>
</protein>
<dbReference type="InterPro" id="IPR028098">
    <property type="entry name" value="Glyco_trans_4-like_N"/>
</dbReference>
<dbReference type="GO" id="GO:0016757">
    <property type="term" value="F:glycosyltransferase activity"/>
    <property type="evidence" value="ECO:0007669"/>
    <property type="project" value="UniProtKB-KW"/>
</dbReference>
<evidence type="ECO:0000256" key="1">
    <source>
        <dbReference type="ARBA" id="ARBA00022676"/>
    </source>
</evidence>
<dbReference type="RefSeq" id="WP_380136532.1">
    <property type="nucleotide sequence ID" value="NZ_JBHLUI010000007.1"/>
</dbReference>
<dbReference type="Pfam" id="PF13692">
    <property type="entry name" value="Glyco_trans_1_4"/>
    <property type="match status" value="1"/>
</dbReference>
<keyword evidence="5" id="KW-1185">Reference proteome</keyword>
<dbReference type="PANTHER" id="PTHR12526">
    <property type="entry name" value="GLYCOSYLTRANSFERASE"/>
    <property type="match status" value="1"/>
</dbReference>
<evidence type="ECO:0000313" key="5">
    <source>
        <dbReference type="Proteomes" id="UP001589748"/>
    </source>
</evidence>
<comment type="caution">
    <text evidence="4">The sequence shown here is derived from an EMBL/GenBank/DDBJ whole genome shotgun (WGS) entry which is preliminary data.</text>
</comment>
<dbReference type="CDD" id="cd03801">
    <property type="entry name" value="GT4_PimA-like"/>
    <property type="match status" value="1"/>
</dbReference>
<dbReference type="PANTHER" id="PTHR12526:SF638">
    <property type="entry name" value="SPORE COAT PROTEIN SA"/>
    <property type="match status" value="1"/>
</dbReference>
<dbReference type="EMBL" id="JBHMDM010000013">
    <property type="protein sequence ID" value="MFB9378909.1"/>
    <property type="molecule type" value="Genomic_DNA"/>
</dbReference>